<dbReference type="EMBL" id="LR778114">
    <property type="protein sequence ID" value="CAB1130186.1"/>
    <property type="molecule type" value="Genomic_DNA"/>
</dbReference>
<keyword evidence="2" id="KW-1185">Reference proteome</keyword>
<dbReference type="AlphaFoldDB" id="A0A6F8ZKJ0"/>
<evidence type="ECO:0000313" key="1">
    <source>
        <dbReference type="EMBL" id="CAB1130186.1"/>
    </source>
</evidence>
<name>A0A6F8ZKJ0_9FIRM</name>
<dbReference type="KEGG" id="hfv:R50_2697"/>
<organism evidence="1 2">
    <name type="scientific">Candidatus Hydrogenisulfobacillus filiaventi</name>
    <dbReference type="NCBI Taxonomy" id="2707344"/>
    <lineage>
        <taxon>Bacteria</taxon>
        <taxon>Bacillati</taxon>
        <taxon>Bacillota</taxon>
        <taxon>Clostridia</taxon>
        <taxon>Eubacteriales</taxon>
        <taxon>Clostridiales Family XVII. Incertae Sedis</taxon>
        <taxon>Candidatus Hydrogenisulfobacillus</taxon>
    </lineage>
</organism>
<gene>
    <name evidence="1" type="ORF">R50_2697</name>
</gene>
<sequence>MAIRIDQHSDRSWVYLRLTAEDEPAPVWDPAAPQAAGPDPAAVIAVQREAMERIAAEDPRPPEVLWPLLARRAVRRMPVPNGDNGVRVITTHNLSLVWP</sequence>
<reference evidence="1 2" key="1">
    <citation type="submission" date="2020-02" db="EMBL/GenBank/DDBJ databases">
        <authorList>
            <person name="Hogendoorn C."/>
        </authorList>
    </citation>
    <scope>NUCLEOTIDE SEQUENCE [LARGE SCALE GENOMIC DNA]</scope>
    <source>
        <strain evidence="1">R501</strain>
    </source>
</reference>
<evidence type="ECO:0000313" key="2">
    <source>
        <dbReference type="Proteomes" id="UP000503399"/>
    </source>
</evidence>
<proteinExistence type="predicted"/>
<accession>A0A6F8ZKJ0</accession>
<protein>
    <submittedName>
        <fullName evidence="1">Uncharacterized protein</fullName>
    </submittedName>
</protein>
<dbReference type="Proteomes" id="UP000503399">
    <property type="component" value="Chromosome"/>
</dbReference>